<evidence type="ECO:0000259" key="6">
    <source>
        <dbReference type="PROSITE" id="PS50011"/>
    </source>
</evidence>
<evidence type="ECO:0000259" key="7">
    <source>
        <dbReference type="PROSITE" id="PS51746"/>
    </source>
</evidence>
<sequence length="576" mass="63229">MSSCLRITYGQYSSAGHKAVNQDAHGLCLPSGSLLQDKGAALAIADGISSSAVSHIASTVAVQAFLADYYSTPPSWSVRRSAQRVLAASNAWLYAQSRQGPRDHGHVCTFSALVLKSASVHLFHIGDARIYRLSGGVLEQLSEDHRLHTTSEHSYLSRALGVARHVEIDYRRLPLEVGDLFLLATDGVYEHLSHSQIRAIIERSGPALQDAARELVETALAQGSQDNLTAQLLRLEALPAPRADELLERLAGLPLTPLLEPGHAFDGFRILARLHSGSRSHVYQAEDLPSGRQVVLKAPSAELAEDRQALARLLNEEWVASRLNNPHLLGAVPHTRPRSHLYTIARFVPGRTLRQWMRANPRPPLDEVIAIVEQIARGLQALHRLEILHQDLRPENILIDDSGFVRIIDFGAVHIAAHAESTGDLPANQMPLGSAAYAAPEYFLGEGGSELSDQFSLGVLAYELLCGQLPYGTRLAATHSPAQQRRLAYRSLLENESAFPAWLDAVIRQAVHPLPRRRHEALSSFIHQLRHPSAATLRIPEPASLAQRLRFWQRLALLLGTTVVALALCLIRLGMN</sequence>
<dbReference type="PANTHER" id="PTHR43289">
    <property type="entry name" value="MITOGEN-ACTIVATED PROTEIN KINASE KINASE KINASE 20-RELATED"/>
    <property type="match status" value="1"/>
</dbReference>
<evidence type="ECO:0000256" key="4">
    <source>
        <dbReference type="ARBA" id="ARBA00022840"/>
    </source>
</evidence>
<protein>
    <submittedName>
        <fullName evidence="8">Protein kinase</fullName>
    </submittedName>
</protein>
<name>A0A4Q9RCD8_9GAMM</name>
<dbReference type="InterPro" id="IPR000719">
    <property type="entry name" value="Prot_kinase_dom"/>
</dbReference>
<dbReference type="Proteomes" id="UP000292639">
    <property type="component" value="Unassembled WGS sequence"/>
</dbReference>
<feature type="domain" description="PPM-type phosphatase" evidence="7">
    <location>
        <begin position="8"/>
        <end position="235"/>
    </location>
</feature>
<dbReference type="Gene3D" id="3.60.40.10">
    <property type="entry name" value="PPM-type phosphatase domain"/>
    <property type="match status" value="1"/>
</dbReference>
<keyword evidence="3 8" id="KW-0418">Kinase</keyword>
<accession>A0A4Q9RCD8</accession>
<evidence type="ECO:0000313" key="8">
    <source>
        <dbReference type="EMBL" id="TBU97957.1"/>
    </source>
</evidence>
<dbReference type="GO" id="GO:0005524">
    <property type="term" value="F:ATP binding"/>
    <property type="evidence" value="ECO:0007669"/>
    <property type="project" value="UniProtKB-KW"/>
</dbReference>
<keyword evidence="4" id="KW-0067">ATP-binding</keyword>
<gene>
    <name evidence="8" type="ORF">DNJ96_07490</name>
</gene>
<evidence type="ECO:0000256" key="2">
    <source>
        <dbReference type="ARBA" id="ARBA00022741"/>
    </source>
</evidence>
<dbReference type="InterPro" id="IPR008266">
    <property type="entry name" value="Tyr_kinase_AS"/>
</dbReference>
<comment type="caution">
    <text evidence="8">The sequence shown here is derived from an EMBL/GenBank/DDBJ whole genome shotgun (WGS) entry which is preliminary data.</text>
</comment>
<dbReference type="GO" id="GO:0004674">
    <property type="term" value="F:protein serine/threonine kinase activity"/>
    <property type="evidence" value="ECO:0007669"/>
    <property type="project" value="TreeGrafter"/>
</dbReference>
<dbReference type="SUPFAM" id="SSF81606">
    <property type="entry name" value="PP2C-like"/>
    <property type="match status" value="1"/>
</dbReference>
<dbReference type="SMART" id="SM00331">
    <property type="entry name" value="PP2C_SIG"/>
    <property type="match status" value="1"/>
</dbReference>
<dbReference type="PANTHER" id="PTHR43289:SF6">
    <property type="entry name" value="SERINE_THREONINE-PROTEIN KINASE NEKL-3"/>
    <property type="match status" value="1"/>
</dbReference>
<keyword evidence="2" id="KW-0547">Nucleotide-binding</keyword>
<dbReference type="Pfam" id="PF13672">
    <property type="entry name" value="PP2C_2"/>
    <property type="match status" value="1"/>
</dbReference>
<reference evidence="8 9" key="1">
    <citation type="submission" date="2018-06" db="EMBL/GenBank/DDBJ databases">
        <title>Three novel Pseudomonas species isolated from symptomatic oak.</title>
        <authorList>
            <person name="Bueno-Gonzalez V."/>
            <person name="Brady C."/>
        </authorList>
    </citation>
    <scope>NUCLEOTIDE SEQUENCE [LARGE SCALE GENOMIC DNA]</scope>
    <source>
        <strain evidence="8 9">P17C</strain>
    </source>
</reference>
<dbReference type="PROSITE" id="PS50011">
    <property type="entry name" value="PROTEIN_KINASE_DOM"/>
    <property type="match status" value="1"/>
</dbReference>
<dbReference type="PROSITE" id="PS51746">
    <property type="entry name" value="PPM_2"/>
    <property type="match status" value="1"/>
</dbReference>
<feature type="domain" description="Protein kinase" evidence="6">
    <location>
        <begin position="268"/>
        <end position="534"/>
    </location>
</feature>
<evidence type="ECO:0000313" key="9">
    <source>
        <dbReference type="Proteomes" id="UP000292639"/>
    </source>
</evidence>
<dbReference type="Gene3D" id="3.30.200.20">
    <property type="entry name" value="Phosphorylase Kinase, domain 1"/>
    <property type="match status" value="1"/>
</dbReference>
<feature type="transmembrane region" description="Helical" evidence="5">
    <location>
        <begin position="551"/>
        <end position="571"/>
    </location>
</feature>
<organism evidence="8 9">
    <name type="scientific">Stutzerimonas kirkiae</name>
    <dbReference type="NCBI Taxonomy" id="2211392"/>
    <lineage>
        <taxon>Bacteria</taxon>
        <taxon>Pseudomonadati</taxon>
        <taxon>Pseudomonadota</taxon>
        <taxon>Gammaproteobacteria</taxon>
        <taxon>Pseudomonadales</taxon>
        <taxon>Pseudomonadaceae</taxon>
        <taxon>Stutzerimonas</taxon>
    </lineage>
</organism>
<keyword evidence="5" id="KW-1133">Transmembrane helix</keyword>
<dbReference type="EMBL" id="QJUP01000007">
    <property type="protein sequence ID" value="TBU97957.1"/>
    <property type="molecule type" value="Genomic_DNA"/>
</dbReference>
<dbReference type="SUPFAM" id="SSF56112">
    <property type="entry name" value="Protein kinase-like (PK-like)"/>
    <property type="match status" value="1"/>
</dbReference>
<keyword evidence="5" id="KW-0472">Membrane</keyword>
<dbReference type="AlphaFoldDB" id="A0A4Q9RCD8"/>
<dbReference type="SMART" id="SM00332">
    <property type="entry name" value="PP2Cc"/>
    <property type="match status" value="1"/>
</dbReference>
<dbReference type="Gene3D" id="1.10.510.10">
    <property type="entry name" value="Transferase(Phosphotransferase) domain 1"/>
    <property type="match status" value="1"/>
</dbReference>
<evidence type="ECO:0000256" key="1">
    <source>
        <dbReference type="ARBA" id="ARBA00022679"/>
    </source>
</evidence>
<dbReference type="InterPro" id="IPR001932">
    <property type="entry name" value="PPM-type_phosphatase-like_dom"/>
</dbReference>
<dbReference type="InterPro" id="IPR036457">
    <property type="entry name" value="PPM-type-like_dom_sf"/>
</dbReference>
<proteinExistence type="predicted"/>
<dbReference type="CDD" id="cd14014">
    <property type="entry name" value="STKc_PknB_like"/>
    <property type="match status" value="1"/>
</dbReference>
<evidence type="ECO:0000256" key="3">
    <source>
        <dbReference type="ARBA" id="ARBA00022777"/>
    </source>
</evidence>
<dbReference type="CDD" id="cd00143">
    <property type="entry name" value="PP2Cc"/>
    <property type="match status" value="1"/>
</dbReference>
<keyword evidence="5" id="KW-0812">Transmembrane</keyword>
<dbReference type="PROSITE" id="PS00109">
    <property type="entry name" value="PROTEIN_KINASE_TYR"/>
    <property type="match status" value="1"/>
</dbReference>
<dbReference type="RefSeq" id="WP_131183585.1">
    <property type="nucleotide sequence ID" value="NZ_QJUO01000005.1"/>
</dbReference>
<dbReference type="InterPro" id="IPR011009">
    <property type="entry name" value="Kinase-like_dom_sf"/>
</dbReference>
<dbReference type="Pfam" id="PF00069">
    <property type="entry name" value="Pkinase"/>
    <property type="match status" value="1"/>
</dbReference>
<evidence type="ECO:0000256" key="5">
    <source>
        <dbReference type="SAM" id="Phobius"/>
    </source>
</evidence>
<keyword evidence="9" id="KW-1185">Reference proteome</keyword>
<keyword evidence="1" id="KW-0808">Transferase</keyword>